<proteinExistence type="predicted"/>
<protein>
    <submittedName>
        <fullName evidence="1">Uncharacterized protein</fullName>
    </submittedName>
</protein>
<dbReference type="OrthoDB" id="6946430at2"/>
<gene>
    <name evidence="1" type="ORF">VP02_20200</name>
</gene>
<dbReference type="EMBL" id="JZXC01000021">
    <property type="protein sequence ID" value="KKA06081.1"/>
    <property type="molecule type" value="Genomic_DNA"/>
</dbReference>
<evidence type="ECO:0000313" key="1">
    <source>
        <dbReference type="EMBL" id="KKA06081.1"/>
    </source>
</evidence>
<dbReference type="Proteomes" id="UP000033662">
    <property type="component" value="Unassembled WGS sequence"/>
</dbReference>
<organism evidence="1 2">
    <name type="scientific">Pseudomonas kilonensis</name>
    <dbReference type="NCBI Taxonomy" id="132476"/>
    <lineage>
        <taxon>Bacteria</taxon>
        <taxon>Pseudomonadati</taxon>
        <taxon>Pseudomonadota</taxon>
        <taxon>Gammaproteobacteria</taxon>
        <taxon>Pseudomonadales</taxon>
        <taxon>Pseudomonadaceae</taxon>
        <taxon>Pseudomonas</taxon>
    </lineage>
</organism>
<reference evidence="1 2" key="1">
    <citation type="submission" date="2015-03" db="EMBL/GenBank/DDBJ databases">
        <title>Pseudomonas fluorescens 1855-344 Genome sequencing and assembly.</title>
        <authorList>
            <person name="Eng W.W.H."/>
            <person name="Gan H.M."/>
            <person name="Savka M.A."/>
        </authorList>
    </citation>
    <scope>NUCLEOTIDE SEQUENCE [LARGE SCALE GENOMIC DNA]</scope>
    <source>
        <strain evidence="1 2">1855-344</strain>
    </source>
</reference>
<sequence length="188" mass="21120">MAIEFDPVDVDGDDVMAADAKLHRHGSADKNLGKCFASIRMFDTNDLQVGGIFRSASTPAGSPGLHGERVGFERMITARFLNQGLTQIMINGAQNSPDHVGTELRVRGIKLIECFTELPPCPPCLKWWKTLDSKFDPGVIRIKYYAWFEDYFGNKTPQERLQDGDYGYERNEVAIESFRTYVKGFGSD</sequence>
<dbReference type="AlphaFoldDB" id="A0A0F4XJW1"/>
<comment type="caution">
    <text evidence="1">The sequence shown here is derived from an EMBL/GenBank/DDBJ whole genome shotgun (WGS) entry which is preliminary data.</text>
</comment>
<accession>A0A0F4XJW1</accession>
<evidence type="ECO:0000313" key="2">
    <source>
        <dbReference type="Proteomes" id="UP000033662"/>
    </source>
</evidence>
<name>A0A0F4XJW1_9PSED</name>